<comment type="caution">
    <text evidence="5">The sequence shown here is derived from an EMBL/GenBank/DDBJ whole genome shotgun (WGS) entry which is preliminary data.</text>
</comment>
<protein>
    <submittedName>
        <fullName evidence="5">Efflux RND transporter periplasmic adaptor subunit</fullName>
    </submittedName>
</protein>
<keyword evidence="6" id="KW-1185">Reference proteome</keyword>
<dbReference type="SUPFAM" id="SSF111369">
    <property type="entry name" value="HlyD-like secretion proteins"/>
    <property type="match status" value="1"/>
</dbReference>
<dbReference type="Gene3D" id="2.40.420.20">
    <property type="match status" value="1"/>
</dbReference>
<dbReference type="Proteomes" id="UP000461730">
    <property type="component" value="Unassembled WGS sequence"/>
</dbReference>
<dbReference type="NCBIfam" id="TIGR01730">
    <property type="entry name" value="RND_mfp"/>
    <property type="match status" value="1"/>
</dbReference>
<feature type="domain" description="YknX-like C-terminal permuted SH3-like" evidence="4">
    <location>
        <begin position="284"/>
        <end position="348"/>
    </location>
</feature>
<comment type="similarity">
    <text evidence="1">Belongs to the membrane fusion protein (MFP) (TC 8.A.1) family.</text>
</comment>
<accession>A0A7K1U5B4</accession>
<evidence type="ECO:0000259" key="4">
    <source>
        <dbReference type="Pfam" id="PF25989"/>
    </source>
</evidence>
<dbReference type="Gene3D" id="1.10.287.470">
    <property type="entry name" value="Helix hairpin bin"/>
    <property type="match status" value="1"/>
</dbReference>
<dbReference type="InterPro" id="IPR058792">
    <property type="entry name" value="Beta-barrel_RND_2"/>
</dbReference>
<dbReference type="PANTHER" id="PTHR30469">
    <property type="entry name" value="MULTIDRUG RESISTANCE PROTEIN MDTA"/>
    <property type="match status" value="1"/>
</dbReference>
<dbReference type="GO" id="GO:0015562">
    <property type="term" value="F:efflux transmembrane transporter activity"/>
    <property type="evidence" value="ECO:0007669"/>
    <property type="project" value="TreeGrafter"/>
</dbReference>
<dbReference type="InterPro" id="IPR006143">
    <property type="entry name" value="RND_pump_MFP"/>
</dbReference>
<name>A0A7K1U5B4_9BACT</name>
<organism evidence="5 6">
    <name type="scientific">Chitinophaga tropicalis</name>
    <dbReference type="NCBI Taxonomy" id="2683588"/>
    <lineage>
        <taxon>Bacteria</taxon>
        <taxon>Pseudomonadati</taxon>
        <taxon>Bacteroidota</taxon>
        <taxon>Chitinophagia</taxon>
        <taxon>Chitinophagales</taxon>
        <taxon>Chitinophagaceae</taxon>
        <taxon>Chitinophaga</taxon>
    </lineage>
</organism>
<evidence type="ECO:0000259" key="2">
    <source>
        <dbReference type="Pfam" id="PF25917"/>
    </source>
</evidence>
<dbReference type="Pfam" id="PF25954">
    <property type="entry name" value="Beta-barrel_RND_2"/>
    <property type="match status" value="1"/>
</dbReference>
<sequence length="352" mass="38050">MKKKIITGSIVLLVVILVAWKLAGNKKEIDTRKQRNDTAAIIIPVKAVAVRSDSIVTSIQKTGNISPFKEAKVFATQSGNVMNLHFELGSKIKQGQLLAVMDNKTALIDLQKAKLTAAKLSNDLSTYKELLAGKATTAQKVKDLQQDYDNAVSQERIAAKQLEDTKITAPISGVILSKDVEAGVFLSPGTQIATIVNAEKAKIQVNLSESEVYHIRQGQQVKITAAVYPEHEFTGTITFISPSADESHNYMVEVTTGNNGEFMLHPGTFVKADFMGNTGRIATLIPREAISGSLDDASVFLVKNNRVELKKIRTGEQVNGMIEVLSGLTEGDQVVVSGQINLKDGSSISLSK</sequence>
<dbReference type="InterPro" id="IPR058637">
    <property type="entry name" value="YknX-like_C"/>
</dbReference>
<evidence type="ECO:0000256" key="1">
    <source>
        <dbReference type="ARBA" id="ARBA00009477"/>
    </source>
</evidence>
<dbReference type="GO" id="GO:1990281">
    <property type="term" value="C:efflux pump complex"/>
    <property type="evidence" value="ECO:0007669"/>
    <property type="project" value="TreeGrafter"/>
</dbReference>
<dbReference type="AlphaFoldDB" id="A0A7K1U5B4"/>
<dbReference type="Pfam" id="PF25917">
    <property type="entry name" value="BSH_RND"/>
    <property type="match status" value="1"/>
</dbReference>
<dbReference type="PANTHER" id="PTHR30469:SF15">
    <property type="entry name" value="HLYD FAMILY OF SECRETION PROTEINS"/>
    <property type="match status" value="1"/>
</dbReference>
<feature type="domain" description="Multidrug resistance protein MdtA-like barrel-sandwich hybrid" evidence="2">
    <location>
        <begin position="71"/>
        <end position="196"/>
    </location>
</feature>
<feature type="domain" description="CusB-like beta-barrel" evidence="3">
    <location>
        <begin position="203"/>
        <end position="276"/>
    </location>
</feature>
<gene>
    <name evidence="5" type="ORF">GO493_14890</name>
</gene>
<evidence type="ECO:0000259" key="3">
    <source>
        <dbReference type="Pfam" id="PF25954"/>
    </source>
</evidence>
<reference evidence="5 6" key="1">
    <citation type="submission" date="2019-12" db="EMBL/GenBank/DDBJ databases">
        <title>Chitinophaga sp. strain ysch24 (GDMCC 1.1355), whole genome shotgun sequence.</title>
        <authorList>
            <person name="Zhang X."/>
        </authorList>
    </citation>
    <scope>NUCLEOTIDE SEQUENCE [LARGE SCALE GENOMIC DNA]</scope>
    <source>
        <strain evidence="6">ysch24</strain>
    </source>
</reference>
<evidence type="ECO:0000313" key="6">
    <source>
        <dbReference type="Proteomes" id="UP000461730"/>
    </source>
</evidence>
<dbReference type="Pfam" id="PF25989">
    <property type="entry name" value="YknX_C"/>
    <property type="match status" value="1"/>
</dbReference>
<dbReference type="InterPro" id="IPR058625">
    <property type="entry name" value="MdtA-like_BSH"/>
</dbReference>
<dbReference type="Gene3D" id="2.40.50.100">
    <property type="match status" value="1"/>
</dbReference>
<evidence type="ECO:0000313" key="5">
    <source>
        <dbReference type="EMBL" id="MVT09553.1"/>
    </source>
</evidence>
<dbReference type="Gene3D" id="2.40.30.170">
    <property type="match status" value="1"/>
</dbReference>
<dbReference type="EMBL" id="WRXN01000006">
    <property type="protein sequence ID" value="MVT09553.1"/>
    <property type="molecule type" value="Genomic_DNA"/>
</dbReference>
<dbReference type="RefSeq" id="WP_157307001.1">
    <property type="nucleotide sequence ID" value="NZ_WRXN01000006.1"/>
</dbReference>
<proteinExistence type="inferred from homology"/>